<dbReference type="Proteomes" id="UP000009168">
    <property type="component" value="Unassembled WGS sequence"/>
</dbReference>
<name>I7M780_TETTS</name>
<evidence type="ECO:0000313" key="1">
    <source>
        <dbReference type="EMBL" id="EAR90723.2"/>
    </source>
</evidence>
<keyword evidence="2" id="KW-1185">Reference proteome</keyword>
<sequence length="552" mass="64318">MRVYDIDQKQRKMDKQYLPTAETDLNYFVSYSARSIFFYNANYSLVEYVIKENSLEYYNSVTFDFSKQINSQEEVKDAIKVLQQIIEKLLAAQLEKFSLCLAGWESVFTDANLESLCNSVKKMKKLQHFCISYGYLQTIKITENAELDKRNRFIKSWFGHPNSVFTGKGLKYMNEMLKKVVSKRKDFKSFDLDLFRCSELNQKTIKYTGEILNTLATSKNMENLSVTLWYLQDVDIKLLKEPFLKFFKANQNLKELNFCFSIMKLTREGLLVLEEIIECLVESCQQLLLFRINLSASNATVDSYNTEEINILNRIFLRLGCLNTLQYFSATLGNWLNKQHLTADILVQSLIFLLENNPIHHLVLNIGSDLRGGDTECLKDAKDVFNMLSRCKQLQTLVILINGWKDCAQAHCKVAEMLAGLIEKNEITTFGLNLMNARDNDQVLDRNSQEIQSIAKMFKVLIKFPFKKFGLSLSDWNLSQDAVEYFEFSQNQLRTYRDMRQQLELSSKVLFKHLEGTFRKELIWDIQRVCFFGKINAPSNKTSFQKTKIIEI</sequence>
<dbReference type="EMBL" id="GG662794">
    <property type="protein sequence ID" value="EAR90723.2"/>
    <property type="molecule type" value="Genomic_DNA"/>
</dbReference>
<dbReference type="AlphaFoldDB" id="I7M780"/>
<dbReference type="InParanoid" id="I7M780"/>
<reference evidence="1" key="2">
    <citation type="submission" date="2014-02" db="EMBL/GenBank/DDBJ databases">
        <title>Annotation update of Tetrahymena thermophila SB210.</title>
        <authorList>
            <person name="Bidwell S."/>
            <person name="Michalis H.M."/>
            <person name="Zafar N."/>
            <person name="Joardar V."/>
            <person name="Miao W."/>
            <person name="Russ C."/>
            <person name="Eisen J."/>
            <person name="Wu M."/>
            <person name="Wu D."/>
            <person name="Nierman W."/>
            <person name="Orias E."/>
            <person name="Delcher A."/>
            <person name="Salzberg S."/>
            <person name="Coyne R."/>
        </authorList>
    </citation>
    <scope>NUCLEOTIDE SEQUENCE</scope>
    <source>
        <strain evidence="1">SB210</strain>
    </source>
</reference>
<proteinExistence type="predicted"/>
<organism evidence="1 2">
    <name type="scientific">Tetrahymena thermophila (strain SB210)</name>
    <dbReference type="NCBI Taxonomy" id="312017"/>
    <lineage>
        <taxon>Eukaryota</taxon>
        <taxon>Sar</taxon>
        <taxon>Alveolata</taxon>
        <taxon>Ciliophora</taxon>
        <taxon>Intramacronucleata</taxon>
        <taxon>Oligohymenophorea</taxon>
        <taxon>Hymenostomatida</taxon>
        <taxon>Tetrahymenina</taxon>
        <taxon>Tetrahymenidae</taxon>
        <taxon>Tetrahymena</taxon>
    </lineage>
</organism>
<dbReference type="KEGG" id="tet:TTHERM_00706380"/>
<accession>I7M780</accession>
<protein>
    <submittedName>
        <fullName evidence="1">Uncharacterized protein</fullName>
    </submittedName>
</protein>
<dbReference type="GeneID" id="7840199"/>
<gene>
    <name evidence="1" type="ORF">TTHERM_00706380</name>
</gene>
<reference evidence="1" key="1">
    <citation type="submission" date="2008-09" db="EMBL/GenBank/DDBJ databases">
        <authorList>
            <person name="Eisen J.A."/>
            <person name="Wu M."/>
            <person name="Wu D."/>
            <person name="Nierman W.C."/>
            <person name="Orias E."/>
            <person name="Delcher A.L."/>
            <person name="Salzberg S.L."/>
        </authorList>
    </citation>
    <scope>NUCLEOTIDE SEQUENCE</scope>
    <source>
        <strain evidence="1">SB210</strain>
    </source>
</reference>
<dbReference type="RefSeq" id="XP_001010968.2">
    <property type="nucleotide sequence ID" value="XM_001010968.2"/>
</dbReference>
<evidence type="ECO:0000313" key="2">
    <source>
        <dbReference type="Proteomes" id="UP000009168"/>
    </source>
</evidence>